<dbReference type="EMBL" id="CP036291">
    <property type="protein sequence ID" value="QDU87451.1"/>
    <property type="molecule type" value="Genomic_DNA"/>
</dbReference>
<keyword evidence="4" id="KW-1185">Reference proteome</keyword>
<evidence type="ECO:0000313" key="4">
    <source>
        <dbReference type="Proteomes" id="UP000317429"/>
    </source>
</evidence>
<dbReference type="KEGG" id="pnd:Pla175_08130"/>
<keyword evidence="2" id="KW-0732">Signal</keyword>
<evidence type="ECO:0000256" key="2">
    <source>
        <dbReference type="SAM" id="SignalP"/>
    </source>
</evidence>
<dbReference type="AlphaFoldDB" id="A0A518D7L0"/>
<dbReference type="Proteomes" id="UP000317429">
    <property type="component" value="Chromosome"/>
</dbReference>
<organism evidence="3 4">
    <name type="scientific">Pirellulimonas nuda</name>
    <dbReference type="NCBI Taxonomy" id="2528009"/>
    <lineage>
        <taxon>Bacteria</taxon>
        <taxon>Pseudomonadati</taxon>
        <taxon>Planctomycetota</taxon>
        <taxon>Planctomycetia</taxon>
        <taxon>Pirellulales</taxon>
        <taxon>Lacipirellulaceae</taxon>
        <taxon>Pirellulimonas</taxon>
    </lineage>
</organism>
<dbReference type="OrthoDB" id="208058at2"/>
<feature type="chain" id="PRO_5021917444" evidence="2">
    <location>
        <begin position="19"/>
        <end position="346"/>
    </location>
</feature>
<evidence type="ECO:0000256" key="1">
    <source>
        <dbReference type="SAM" id="MobiDB-lite"/>
    </source>
</evidence>
<protein>
    <submittedName>
        <fullName evidence="3">Tetratricopeptide repeat protein</fullName>
    </submittedName>
</protein>
<dbReference type="InterPro" id="IPR011990">
    <property type="entry name" value="TPR-like_helical_dom_sf"/>
</dbReference>
<dbReference type="Gene3D" id="1.25.40.10">
    <property type="entry name" value="Tetratricopeptide repeat domain"/>
    <property type="match status" value="1"/>
</dbReference>
<dbReference type="SUPFAM" id="SSF48452">
    <property type="entry name" value="TPR-like"/>
    <property type="match status" value="1"/>
</dbReference>
<accession>A0A518D7L0</accession>
<evidence type="ECO:0000313" key="3">
    <source>
        <dbReference type="EMBL" id="QDU87451.1"/>
    </source>
</evidence>
<reference evidence="3 4" key="1">
    <citation type="submission" date="2019-02" db="EMBL/GenBank/DDBJ databases">
        <title>Deep-cultivation of Planctomycetes and their phenomic and genomic characterization uncovers novel biology.</title>
        <authorList>
            <person name="Wiegand S."/>
            <person name="Jogler M."/>
            <person name="Boedeker C."/>
            <person name="Pinto D."/>
            <person name="Vollmers J."/>
            <person name="Rivas-Marin E."/>
            <person name="Kohn T."/>
            <person name="Peeters S.H."/>
            <person name="Heuer A."/>
            <person name="Rast P."/>
            <person name="Oberbeckmann S."/>
            <person name="Bunk B."/>
            <person name="Jeske O."/>
            <person name="Meyerdierks A."/>
            <person name="Storesund J.E."/>
            <person name="Kallscheuer N."/>
            <person name="Luecker S."/>
            <person name="Lage O.M."/>
            <person name="Pohl T."/>
            <person name="Merkel B.J."/>
            <person name="Hornburger P."/>
            <person name="Mueller R.-W."/>
            <person name="Bruemmer F."/>
            <person name="Labrenz M."/>
            <person name="Spormann A.M."/>
            <person name="Op den Camp H."/>
            <person name="Overmann J."/>
            <person name="Amann R."/>
            <person name="Jetten M.S.M."/>
            <person name="Mascher T."/>
            <person name="Medema M.H."/>
            <person name="Devos D.P."/>
            <person name="Kaster A.-K."/>
            <person name="Ovreas L."/>
            <person name="Rohde M."/>
            <person name="Galperin M.Y."/>
            <person name="Jogler C."/>
        </authorList>
    </citation>
    <scope>NUCLEOTIDE SEQUENCE [LARGE SCALE GENOMIC DNA]</scope>
    <source>
        <strain evidence="3 4">Pla175</strain>
    </source>
</reference>
<dbReference type="Pfam" id="PF13432">
    <property type="entry name" value="TPR_16"/>
    <property type="match status" value="1"/>
</dbReference>
<feature type="signal peptide" evidence="2">
    <location>
        <begin position="1"/>
        <end position="18"/>
    </location>
</feature>
<feature type="region of interest" description="Disordered" evidence="1">
    <location>
        <begin position="176"/>
        <end position="199"/>
    </location>
</feature>
<gene>
    <name evidence="3" type="ORF">Pla175_08130</name>
</gene>
<sequence length="346" mass="37367" precursor="true">MRLLLVAVCSLLAVDAWAQNVRFPGDSPTRPRFEQDAVEGAGAGSRVNRSTTVVVPRGGIGFSPYGAYSRFGGYGYVPGSFSNRTAYYSSGGPSYSYGYDYRYDNGYRAACCPTCGFPWARCRCRARVPVIFPPIVLDTGPLYGPQAVRNFFWGNNAAPTGADFGGNVPMVQAPPQPAPGGPIAAAPAVEERPPPPGNLERAWRSIDQGDDLLQRGRLRDAAARYRRAVSAADTLADAHFRQGLAEAALGLHDRAAETIRGGLRLDPKWPASDFQLSQFMPADVQQTVEEQLEERLADRPNDAEAMFLLGVFQHFGGDRAGAEPLFERAAKLTGGGWHATLFLPAP</sequence>
<proteinExistence type="predicted"/>
<dbReference type="RefSeq" id="WP_145281414.1">
    <property type="nucleotide sequence ID" value="NZ_CP036291.1"/>
</dbReference>
<name>A0A518D7L0_9BACT</name>